<dbReference type="EMBL" id="AWEZ01000030">
    <property type="protein sequence ID" value="ERL09279.1"/>
    <property type="molecule type" value="Genomic_DNA"/>
</dbReference>
<feature type="active site" description="Proton acceptor" evidence="4">
    <location>
        <position position="171"/>
    </location>
</feature>
<evidence type="ECO:0000313" key="6">
    <source>
        <dbReference type="EMBL" id="ERL09279.1"/>
    </source>
</evidence>
<dbReference type="Pfam" id="PF19890">
    <property type="entry name" value="DUF6363"/>
    <property type="match status" value="1"/>
</dbReference>
<dbReference type="InterPro" id="IPR050301">
    <property type="entry name" value="NTE"/>
</dbReference>
<dbReference type="Proteomes" id="UP000016638">
    <property type="component" value="Unassembled WGS sequence"/>
</dbReference>
<sequence length="328" mass="37002">MDTLTNNILDCALVFEGGGYRAAYTAGIARVLLEQQMYFDFVCGLSAGASHTVDYVSRDLHRTRWAFMGHKPTGVQIGGIPSLVRGMGYFNADYLYAGCVEDGYLPFDWDTFQANPTRIRIQAFERDSGRTLTFGKEDMPDVITTINLVRASSTLPGMMKPLPMDGRVLLDGGLGHGAGIPLHMAEEAGYHKFFFVATRPKGYRKMPPSKRDRMLYGVIARDHPYLRHALLTRWERYNDELGRMERLAREGRCLVVYPDEMPVQNSTLDTARLEAAYDMGHAQGMRDLPQWREFLFGAPDAGPHPDPADIRERIRRADGNDDYIVLEP</sequence>
<name>U2T8D5_9ACTN</name>
<feature type="domain" description="PNPLA" evidence="5">
    <location>
        <begin position="13"/>
        <end position="186"/>
    </location>
</feature>
<protein>
    <submittedName>
        <fullName evidence="6">Phospholipase, patatin family</fullName>
    </submittedName>
</protein>
<dbReference type="GO" id="GO:0016042">
    <property type="term" value="P:lipid catabolic process"/>
    <property type="evidence" value="ECO:0007669"/>
    <property type="project" value="UniProtKB-UniRule"/>
</dbReference>
<dbReference type="PROSITE" id="PS51635">
    <property type="entry name" value="PNPLA"/>
    <property type="match status" value="1"/>
</dbReference>
<keyword evidence="1 4" id="KW-0378">Hydrolase</keyword>
<feature type="short sequence motif" description="DGA/G" evidence="4">
    <location>
        <begin position="171"/>
        <end position="173"/>
    </location>
</feature>
<evidence type="ECO:0000256" key="3">
    <source>
        <dbReference type="ARBA" id="ARBA00023098"/>
    </source>
</evidence>
<dbReference type="CDD" id="cd07208">
    <property type="entry name" value="Pat_hypo_Ecoli_yjju_like"/>
    <property type="match status" value="1"/>
</dbReference>
<feature type="short sequence motif" description="GXSXG" evidence="4">
    <location>
        <begin position="44"/>
        <end position="48"/>
    </location>
</feature>
<evidence type="ECO:0000256" key="4">
    <source>
        <dbReference type="PROSITE-ProRule" id="PRU01161"/>
    </source>
</evidence>
<keyword evidence="3 4" id="KW-0443">Lipid metabolism</keyword>
<dbReference type="InterPro" id="IPR037483">
    <property type="entry name" value="YjjU-like"/>
</dbReference>
<feature type="active site" description="Nucleophile" evidence="4">
    <location>
        <position position="46"/>
    </location>
</feature>
<dbReference type="AlphaFoldDB" id="U2T8D5"/>
<proteinExistence type="predicted"/>
<dbReference type="STRING" id="1125712.HMPREF1316_1895"/>
<comment type="caution">
    <text evidence="4">Lacks conserved residue(s) required for the propagation of feature annotation.</text>
</comment>
<dbReference type="eggNOG" id="COG4667">
    <property type="taxonomic scope" value="Bacteria"/>
</dbReference>
<dbReference type="PANTHER" id="PTHR14226">
    <property type="entry name" value="NEUROPATHY TARGET ESTERASE/SWISS CHEESE D.MELANOGASTER"/>
    <property type="match status" value="1"/>
</dbReference>
<comment type="caution">
    <text evidence="6">The sequence shown here is derived from an EMBL/GenBank/DDBJ whole genome shotgun (WGS) entry which is preliminary data.</text>
</comment>
<dbReference type="OrthoDB" id="9802424at2"/>
<dbReference type="InterPro" id="IPR016035">
    <property type="entry name" value="Acyl_Trfase/lysoPLipase"/>
</dbReference>
<dbReference type="RefSeq" id="WP_021725636.1">
    <property type="nucleotide sequence ID" value="NZ_AWEZ01000030.1"/>
</dbReference>
<dbReference type="InterPro" id="IPR002641">
    <property type="entry name" value="PNPLA_dom"/>
</dbReference>
<gene>
    <name evidence="6" type="ORF">HMPREF1316_1895</name>
</gene>
<keyword evidence="2 4" id="KW-0442">Lipid degradation</keyword>
<reference evidence="6 7" key="1">
    <citation type="submission" date="2013-08" db="EMBL/GenBank/DDBJ databases">
        <authorList>
            <person name="Durkin A.S."/>
            <person name="Haft D.R."/>
            <person name="McCorrison J."/>
            <person name="Torralba M."/>
            <person name="Gillis M."/>
            <person name="Haft D.H."/>
            <person name="Methe B."/>
            <person name="Sutton G."/>
            <person name="Nelson K.E."/>
        </authorList>
    </citation>
    <scope>NUCLEOTIDE SEQUENCE [LARGE SCALE GENOMIC DNA]</scope>
    <source>
        <strain evidence="6 7">F0195</strain>
    </source>
</reference>
<dbReference type="Gene3D" id="3.40.1090.10">
    <property type="entry name" value="Cytosolic phospholipase A2 catalytic domain"/>
    <property type="match status" value="2"/>
</dbReference>
<dbReference type="Pfam" id="PF01734">
    <property type="entry name" value="Patatin"/>
    <property type="match status" value="1"/>
</dbReference>
<evidence type="ECO:0000259" key="5">
    <source>
        <dbReference type="PROSITE" id="PS51635"/>
    </source>
</evidence>
<accession>U2T8D5</accession>
<dbReference type="InterPro" id="IPR045943">
    <property type="entry name" value="DUF6363"/>
</dbReference>
<dbReference type="GO" id="GO:0016787">
    <property type="term" value="F:hydrolase activity"/>
    <property type="evidence" value="ECO:0007669"/>
    <property type="project" value="UniProtKB-UniRule"/>
</dbReference>
<evidence type="ECO:0000256" key="1">
    <source>
        <dbReference type="ARBA" id="ARBA00022801"/>
    </source>
</evidence>
<dbReference type="PATRIC" id="fig|1125712.3.peg.832"/>
<evidence type="ECO:0000256" key="2">
    <source>
        <dbReference type="ARBA" id="ARBA00022963"/>
    </source>
</evidence>
<dbReference type="SUPFAM" id="SSF52151">
    <property type="entry name" value="FabD/lysophospholipase-like"/>
    <property type="match status" value="1"/>
</dbReference>
<organism evidence="6 7">
    <name type="scientific">Olsenella profusa F0195</name>
    <dbReference type="NCBI Taxonomy" id="1125712"/>
    <lineage>
        <taxon>Bacteria</taxon>
        <taxon>Bacillati</taxon>
        <taxon>Actinomycetota</taxon>
        <taxon>Coriobacteriia</taxon>
        <taxon>Coriobacteriales</taxon>
        <taxon>Atopobiaceae</taxon>
        <taxon>Olsenella</taxon>
    </lineage>
</organism>
<keyword evidence="7" id="KW-1185">Reference proteome</keyword>
<dbReference type="PANTHER" id="PTHR14226:SF25">
    <property type="entry name" value="PHOSPHOESTERASE"/>
    <property type="match status" value="1"/>
</dbReference>
<evidence type="ECO:0000313" key="7">
    <source>
        <dbReference type="Proteomes" id="UP000016638"/>
    </source>
</evidence>